<dbReference type="InParanoid" id="C1F6Z1"/>
<dbReference type="HOGENOM" id="CLU_1288363_0_0_0"/>
<protein>
    <recommendedName>
        <fullName evidence="3">Molybdopterin-guanine dinucleotide biosynthesis protein B</fullName>
    </recommendedName>
</protein>
<evidence type="ECO:0000313" key="2">
    <source>
        <dbReference type="Proteomes" id="UP000002207"/>
    </source>
</evidence>
<reference evidence="1 2" key="1">
    <citation type="journal article" date="2009" name="Appl. Environ. Microbiol.">
        <title>Three genomes from the phylum Acidobacteria provide insight into the lifestyles of these microorganisms in soils.</title>
        <authorList>
            <person name="Ward N.L."/>
            <person name="Challacombe J.F."/>
            <person name="Janssen P.H."/>
            <person name="Henrissat B."/>
            <person name="Coutinho P.M."/>
            <person name="Wu M."/>
            <person name="Xie G."/>
            <person name="Haft D.H."/>
            <person name="Sait M."/>
            <person name="Badger J."/>
            <person name="Barabote R.D."/>
            <person name="Bradley B."/>
            <person name="Brettin T.S."/>
            <person name="Brinkac L.M."/>
            <person name="Bruce D."/>
            <person name="Creasy T."/>
            <person name="Daugherty S.C."/>
            <person name="Davidsen T.M."/>
            <person name="DeBoy R.T."/>
            <person name="Detter J.C."/>
            <person name="Dodson R.J."/>
            <person name="Durkin A.S."/>
            <person name="Ganapathy A."/>
            <person name="Gwinn-Giglio M."/>
            <person name="Han C.S."/>
            <person name="Khouri H."/>
            <person name="Kiss H."/>
            <person name="Kothari S.P."/>
            <person name="Madupu R."/>
            <person name="Nelson K.E."/>
            <person name="Nelson W.C."/>
            <person name="Paulsen I."/>
            <person name="Penn K."/>
            <person name="Ren Q."/>
            <person name="Rosovitz M.J."/>
            <person name="Selengut J.D."/>
            <person name="Shrivastava S."/>
            <person name="Sullivan S.A."/>
            <person name="Tapia R."/>
            <person name="Thompson L.S."/>
            <person name="Watkins K.L."/>
            <person name="Yang Q."/>
            <person name="Yu C."/>
            <person name="Zafar N."/>
            <person name="Zhou L."/>
            <person name="Kuske C.R."/>
        </authorList>
    </citation>
    <scope>NUCLEOTIDE SEQUENCE [LARGE SCALE GENOMIC DNA]</scope>
    <source>
        <strain evidence="2">ATCC 51196 / DSM 11244 / BCRC 80197 / JCM 7670 / NBRC 15755 / NCIMB 13165 / 161</strain>
    </source>
</reference>
<dbReference type="AlphaFoldDB" id="C1F6Z1"/>
<dbReference type="Proteomes" id="UP000002207">
    <property type="component" value="Chromosome"/>
</dbReference>
<gene>
    <name evidence="1" type="ordered locus">ACP_3460</name>
</gene>
<dbReference type="Gene3D" id="3.40.50.300">
    <property type="entry name" value="P-loop containing nucleotide triphosphate hydrolases"/>
    <property type="match status" value="1"/>
</dbReference>
<dbReference type="STRING" id="240015.ACP_3460"/>
<dbReference type="OrthoDB" id="114198at2"/>
<sequence length="201" mass="22063">MAIVVVGGHSRNIGKTSVVANLIAAMPERQWTAVKITQYGHGFCTANGEPCECQTADHALAITVERDPGSGTDTSRFLAAGAARVLWVRTRIGHLAEAMQRLRQELNQAPNAILESNSVLQFLRPDLYLTVLDRSTADFKDSARRYLDRADAILLNDAGRELSPQWQGISAKLLAGKPQFAVSSPQFYSSELVSFVREHLK</sequence>
<dbReference type="InterPro" id="IPR027417">
    <property type="entry name" value="P-loop_NTPase"/>
</dbReference>
<dbReference type="eggNOG" id="COG1763">
    <property type="taxonomic scope" value="Bacteria"/>
</dbReference>
<dbReference type="KEGG" id="aca:ACP_3460"/>
<keyword evidence="2" id="KW-1185">Reference proteome</keyword>
<dbReference type="EMBL" id="CP001472">
    <property type="protein sequence ID" value="ACO31870.1"/>
    <property type="molecule type" value="Genomic_DNA"/>
</dbReference>
<accession>C1F6Z1</accession>
<evidence type="ECO:0008006" key="3">
    <source>
        <dbReference type="Google" id="ProtNLM"/>
    </source>
</evidence>
<proteinExistence type="predicted"/>
<organism evidence="1 2">
    <name type="scientific">Acidobacterium capsulatum (strain ATCC 51196 / DSM 11244 / BCRC 80197 / JCM 7670 / NBRC 15755 / NCIMB 13165 / 161)</name>
    <dbReference type="NCBI Taxonomy" id="240015"/>
    <lineage>
        <taxon>Bacteria</taxon>
        <taxon>Pseudomonadati</taxon>
        <taxon>Acidobacteriota</taxon>
        <taxon>Terriglobia</taxon>
        <taxon>Terriglobales</taxon>
        <taxon>Acidobacteriaceae</taxon>
        <taxon>Acidobacterium</taxon>
    </lineage>
</organism>
<name>C1F6Z1_ACIC5</name>
<evidence type="ECO:0000313" key="1">
    <source>
        <dbReference type="EMBL" id="ACO31870.1"/>
    </source>
</evidence>
<dbReference type="RefSeq" id="WP_015898489.1">
    <property type="nucleotide sequence ID" value="NC_012483.1"/>
</dbReference>